<accession>A0A0E9V7W9</accession>
<evidence type="ECO:0000313" key="1">
    <source>
        <dbReference type="EMBL" id="JAH74219.1"/>
    </source>
</evidence>
<name>A0A0E9V7W9_ANGAN</name>
<sequence length="20" mass="2443">MKIEGRQSFYFEGLKILLRN</sequence>
<protein>
    <submittedName>
        <fullName evidence="1">Uncharacterized protein</fullName>
    </submittedName>
</protein>
<reference evidence="1" key="2">
    <citation type="journal article" date="2015" name="Fish Shellfish Immunol.">
        <title>Early steps in the European eel (Anguilla anguilla)-Vibrio vulnificus interaction in the gills: Role of the RtxA13 toxin.</title>
        <authorList>
            <person name="Callol A."/>
            <person name="Pajuelo D."/>
            <person name="Ebbesson L."/>
            <person name="Teles M."/>
            <person name="MacKenzie S."/>
            <person name="Amaro C."/>
        </authorList>
    </citation>
    <scope>NUCLEOTIDE SEQUENCE</scope>
</reference>
<dbReference type="AlphaFoldDB" id="A0A0E9V7W9"/>
<proteinExistence type="predicted"/>
<reference evidence="1" key="1">
    <citation type="submission" date="2014-11" db="EMBL/GenBank/DDBJ databases">
        <authorList>
            <person name="Amaro Gonzalez C."/>
        </authorList>
    </citation>
    <scope>NUCLEOTIDE SEQUENCE</scope>
</reference>
<dbReference type="EMBL" id="GBXM01034358">
    <property type="protein sequence ID" value="JAH74219.1"/>
    <property type="molecule type" value="Transcribed_RNA"/>
</dbReference>
<organism evidence="1">
    <name type="scientific">Anguilla anguilla</name>
    <name type="common">European freshwater eel</name>
    <name type="synonym">Muraena anguilla</name>
    <dbReference type="NCBI Taxonomy" id="7936"/>
    <lineage>
        <taxon>Eukaryota</taxon>
        <taxon>Metazoa</taxon>
        <taxon>Chordata</taxon>
        <taxon>Craniata</taxon>
        <taxon>Vertebrata</taxon>
        <taxon>Euteleostomi</taxon>
        <taxon>Actinopterygii</taxon>
        <taxon>Neopterygii</taxon>
        <taxon>Teleostei</taxon>
        <taxon>Anguilliformes</taxon>
        <taxon>Anguillidae</taxon>
        <taxon>Anguilla</taxon>
    </lineage>
</organism>